<keyword evidence="1 2" id="KW-0808">Transferase</keyword>
<dbReference type="Gene3D" id="3.40.50.10540">
    <property type="entry name" value="Crotonobetainyl-coa:carnitine coa-transferase, domain 1"/>
    <property type="match status" value="1"/>
</dbReference>
<proteinExistence type="predicted"/>
<dbReference type="AlphaFoldDB" id="A0A1N7KRM0"/>
<accession>A0A1N7KRM0</accession>
<dbReference type="GO" id="GO:0008410">
    <property type="term" value="F:CoA-transferase activity"/>
    <property type="evidence" value="ECO:0007669"/>
    <property type="project" value="TreeGrafter"/>
</dbReference>
<dbReference type="Pfam" id="PF02515">
    <property type="entry name" value="CoA_transf_3"/>
    <property type="match status" value="1"/>
</dbReference>
<organism evidence="2 3">
    <name type="scientific">Alicyclobacillus vulcanalis</name>
    <dbReference type="NCBI Taxonomy" id="252246"/>
    <lineage>
        <taxon>Bacteria</taxon>
        <taxon>Bacillati</taxon>
        <taxon>Bacillota</taxon>
        <taxon>Bacilli</taxon>
        <taxon>Bacillales</taxon>
        <taxon>Alicyclobacillaceae</taxon>
        <taxon>Alicyclobacillus</taxon>
    </lineage>
</organism>
<dbReference type="RefSeq" id="WP_076344959.1">
    <property type="nucleotide sequence ID" value="NZ_FTOO01000002.1"/>
</dbReference>
<dbReference type="PANTHER" id="PTHR48207:SF3">
    <property type="entry name" value="SUCCINATE--HYDROXYMETHYLGLUTARATE COA-TRANSFERASE"/>
    <property type="match status" value="1"/>
</dbReference>
<dbReference type="Proteomes" id="UP000186156">
    <property type="component" value="Unassembled WGS sequence"/>
</dbReference>
<dbReference type="EMBL" id="FTOO01000002">
    <property type="protein sequence ID" value="SIS64263.1"/>
    <property type="molecule type" value="Genomic_DNA"/>
</dbReference>
<sequence length="404" mass="43833">MQPLAGIRVLDLSRVLAGPFCTQILGDLGADVMKVESPQGDETRRYEPCKDGVSSYFVAFNRNKRSIAIDLKSEAGREVVRRLALEADVLVENFRTGTMERWGLGHEALRAANPRLIYASLSGYGRTGPWKDRPGYDLAIQAASGLMSVTGEPDRGPVRAGWSIADLTAGLWMALAICTALFDRQRTGRGTYLETSLFEGQVALMTYYATAYFLTGHVGERLGSAHFSLAPYQALAAADGWLVVAVGNDGLFRRLCNAIGRPELADDPRFQTNGARVRHRQQLAAELEARLAEGGVRQWEAALTEAGVPCSAVNRIDEVLHLEQLAHRGMLWETDYPGAGSFFVPRSPFFAEGWDLQLGRRPPMLGEHTRAILSELGYGPDEIQALEATGAVSSGAHGGSGPSV</sequence>
<dbReference type="STRING" id="252246.SAMN05421799_102140"/>
<protein>
    <submittedName>
        <fullName evidence="2">CoA:oxalate CoA-transferase</fullName>
    </submittedName>
</protein>
<name>A0A1N7KRM0_9BACL</name>
<dbReference type="InterPro" id="IPR023606">
    <property type="entry name" value="CoA-Trfase_III_dom_1_sf"/>
</dbReference>
<gene>
    <name evidence="2" type="ORF">SAMN05421799_102140</name>
</gene>
<dbReference type="InterPro" id="IPR003673">
    <property type="entry name" value="CoA-Trfase_fam_III"/>
</dbReference>
<evidence type="ECO:0000256" key="1">
    <source>
        <dbReference type="ARBA" id="ARBA00022679"/>
    </source>
</evidence>
<keyword evidence="3" id="KW-1185">Reference proteome</keyword>
<dbReference type="InterPro" id="IPR050483">
    <property type="entry name" value="CoA-transferase_III_domain"/>
</dbReference>
<dbReference type="PANTHER" id="PTHR48207">
    <property type="entry name" value="SUCCINATE--HYDROXYMETHYLGLUTARATE COA-TRANSFERASE"/>
    <property type="match status" value="1"/>
</dbReference>
<dbReference type="InterPro" id="IPR044855">
    <property type="entry name" value="CoA-Trfase_III_dom3_sf"/>
</dbReference>
<dbReference type="SUPFAM" id="SSF89796">
    <property type="entry name" value="CoA-transferase family III (CaiB/BaiF)"/>
    <property type="match status" value="1"/>
</dbReference>
<dbReference type="Gene3D" id="3.30.1540.10">
    <property type="entry name" value="formyl-coa transferase, domain 3"/>
    <property type="match status" value="1"/>
</dbReference>
<reference evidence="3" key="1">
    <citation type="submission" date="2017-01" db="EMBL/GenBank/DDBJ databases">
        <authorList>
            <person name="Varghese N."/>
            <person name="Submissions S."/>
        </authorList>
    </citation>
    <scope>NUCLEOTIDE SEQUENCE [LARGE SCALE GENOMIC DNA]</scope>
    <source>
        <strain evidence="3">DSM 16176</strain>
    </source>
</reference>
<evidence type="ECO:0000313" key="3">
    <source>
        <dbReference type="Proteomes" id="UP000186156"/>
    </source>
</evidence>
<evidence type="ECO:0000313" key="2">
    <source>
        <dbReference type="EMBL" id="SIS64263.1"/>
    </source>
</evidence>
<dbReference type="OrthoDB" id="9797653at2"/>